<evidence type="ECO:0000256" key="2">
    <source>
        <dbReference type="ARBA" id="ARBA00022448"/>
    </source>
</evidence>
<evidence type="ECO:0000256" key="5">
    <source>
        <dbReference type="SAM" id="Phobius"/>
    </source>
</evidence>
<keyword evidence="5" id="KW-0812">Transmembrane</keyword>
<dbReference type="PANTHER" id="PTHR43045:SF1">
    <property type="entry name" value="SHIKIMATE TRANSPORTER"/>
    <property type="match status" value="1"/>
</dbReference>
<evidence type="ECO:0000313" key="6">
    <source>
        <dbReference type="EMBL" id="SUG34789.1"/>
    </source>
</evidence>
<feature type="transmembrane region" description="Helical" evidence="5">
    <location>
        <begin position="108"/>
        <end position="130"/>
    </location>
</feature>
<keyword evidence="2" id="KW-0813">Transport</keyword>
<dbReference type="Gene3D" id="1.20.1250.20">
    <property type="entry name" value="MFS general substrate transporter like domains"/>
    <property type="match status" value="1"/>
</dbReference>
<dbReference type="Proteomes" id="UP000254762">
    <property type="component" value="Unassembled WGS sequence"/>
</dbReference>
<feature type="transmembrane region" description="Helical" evidence="5">
    <location>
        <begin position="42"/>
        <end position="67"/>
    </location>
</feature>
<dbReference type="GO" id="GO:0005886">
    <property type="term" value="C:plasma membrane"/>
    <property type="evidence" value="ECO:0007669"/>
    <property type="project" value="UniProtKB-SubCell"/>
</dbReference>
<protein>
    <submittedName>
        <fullName evidence="6">Transporter</fullName>
    </submittedName>
</protein>
<keyword evidence="5" id="KW-0472">Membrane</keyword>
<dbReference type="SUPFAM" id="SSF103473">
    <property type="entry name" value="MFS general substrate transporter"/>
    <property type="match status" value="1"/>
</dbReference>
<organism evidence="6 7">
    <name type="scientific">Salmonella enterica subsp. arizonae</name>
    <dbReference type="NCBI Taxonomy" id="59203"/>
    <lineage>
        <taxon>Bacteria</taxon>
        <taxon>Pseudomonadati</taxon>
        <taxon>Pseudomonadota</taxon>
        <taxon>Gammaproteobacteria</taxon>
        <taxon>Enterobacterales</taxon>
        <taxon>Enterobacteriaceae</taxon>
        <taxon>Salmonella</taxon>
    </lineage>
</organism>
<keyword evidence="4" id="KW-0997">Cell inner membrane</keyword>
<evidence type="ECO:0000256" key="1">
    <source>
        <dbReference type="ARBA" id="ARBA00004429"/>
    </source>
</evidence>
<dbReference type="InterPro" id="IPR036259">
    <property type="entry name" value="MFS_trans_sf"/>
</dbReference>
<accession>A0A379SZC6</accession>
<keyword evidence="5" id="KW-1133">Transmembrane helix</keyword>
<name>A0A379SZC6_SALER</name>
<dbReference type="EMBL" id="UGXD01000002">
    <property type="protein sequence ID" value="SUG34789.1"/>
    <property type="molecule type" value="Genomic_DNA"/>
</dbReference>
<dbReference type="AlphaFoldDB" id="A0A379SZC6"/>
<comment type="subcellular location">
    <subcellularLocation>
        <location evidence="1">Cell inner membrane</location>
        <topology evidence="1">Multi-pass membrane protein</topology>
    </subcellularLocation>
</comment>
<evidence type="ECO:0000313" key="7">
    <source>
        <dbReference type="Proteomes" id="UP000254762"/>
    </source>
</evidence>
<evidence type="ECO:0000256" key="4">
    <source>
        <dbReference type="ARBA" id="ARBA00022519"/>
    </source>
</evidence>
<sequence>MRHRLDETPVFRAFKKQQAINNMQHKEKRPVVKVVREQWRSILVIMILRFAESVPFFLATVFTVSWATTQLGIASLTILYVVMITCLLAYPMHLLFGIVSDRTGCRQVYIFGALFVAAWLFHFSGCWKAVR</sequence>
<evidence type="ECO:0000256" key="3">
    <source>
        <dbReference type="ARBA" id="ARBA00022475"/>
    </source>
</evidence>
<dbReference type="PANTHER" id="PTHR43045">
    <property type="entry name" value="SHIKIMATE TRANSPORTER"/>
    <property type="match status" value="1"/>
</dbReference>
<keyword evidence="3" id="KW-1003">Cell membrane</keyword>
<reference evidence="6 7" key="1">
    <citation type="submission" date="2018-06" db="EMBL/GenBank/DDBJ databases">
        <authorList>
            <consortium name="Pathogen Informatics"/>
            <person name="Doyle S."/>
        </authorList>
    </citation>
    <scope>NUCLEOTIDE SEQUENCE [LARGE SCALE GENOMIC DNA]</scope>
    <source>
        <strain evidence="6 7">NCTC7304</strain>
    </source>
</reference>
<proteinExistence type="predicted"/>
<feature type="transmembrane region" description="Helical" evidence="5">
    <location>
        <begin position="73"/>
        <end position="96"/>
    </location>
</feature>
<gene>
    <name evidence="6" type="primary">proP_1</name>
    <name evidence="6" type="ORF">NCTC7304_04325</name>
</gene>